<comment type="caution">
    <text evidence="3">The sequence shown here is derived from an EMBL/GenBank/DDBJ whole genome shotgun (WGS) entry which is preliminary data.</text>
</comment>
<feature type="transmembrane region" description="Helical" evidence="2">
    <location>
        <begin position="44"/>
        <end position="64"/>
    </location>
</feature>
<dbReference type="Proteomes" id="UP000753908">
    <property type="component" value="Unassembled WGS sequence"/>
</dbReference>
<feature type="transmembrane region" description="Helical" evidence="2">
    <location>
        <begin position="7"/>
        <end position="32"/>
    </location>
</feature>
<reference evidence="3" key="1">
    <citation type="submission" date="2021-05" db="EMBL/GenBank/DDBJ databases">
        <authorList>
            <person name="Pietrasiak N."/>
            <person name="Ward R."/>
            <person name="Stajich J.E."/>
            <person name="Kurbessoian T."/>
        </authorList>
    </citation>
    <scope>NUCLEOTIDE SEQUENCE</scope>
    <source>
        <strain evidence="3">CPER-KK1</strain>
    </source>
</reference>
<name>A0A951UDV0_9CYAN</name>
<evidence type="ECO:0000313" key="3">
    <source>
        <dbReference type="EMBL" id="MBW4548086.1"/>
    </source>
</evidence>
<evidence type="ECO:0000256" key="2">
    <source>
        <dbReference type="SAM" id="Phobius"/>
    </source>
</evidence>
<dbReference type="EMBL" id="JAHHIF010000054">
    <property type="protein sequence ID" value="MBW4548086.1"/>
    <property type="molecule type" value="Genomic_DNA"/>
</dbReference>
<dbReference type="AlphaFoldDB" id="A0A951UDV0"/>
<proteinExistence type="predicted"/>
<evidence type="ECO:0000313" key="4">
    <source>
        <dbReference type="Proteomes" id="UP000753908"/>
    </source>
</evidence>
<evidence type="ECO:0000256" key="1">
    <source>
        <dbReference type="SAM" id="MobiDB-lite"/>
    </source>
</evidence>
<keyword evidence="2" id="KW-1133">Transmembrane helix</keyword>
<feature type="compositionally biased region" description="Low complexity" evidence="1">
    <location>
        <begin position="85"/>
        <end position="107"/>
    </location>
</feature>
<accession>A0A951UDV0</accession>
<reference evidence="3" key="2">
    <citation type="journal article" date="2022" name="Microbiol. Resour. Announc.">
        <title>Metagenome Sequencing to Explore Phylogenomics of Terrestrial Cyanobacteria.</title>
        <authorList>
            <person name="Ward R.D."/>
            <person name="Stajich J.E."/>
            <person name="Johansen J.R."/>
            <person name="Huntemann M."/>
            <person name="Clum A."/>
            <person name="Foster B."/>
            <person name="Foster B."/>
            <person name="Roux S."/>
            <person name="Palaniappan K."/>
            <person name="Varghese N."/>
            <person name="Mukherjee S."/>
            <person name="Reddy T.B.K."/>
            <person name="Daum C."/>
            <person name="Copeland A."/>
            <person name="Chen I.A."/>
            <person name="Ivanova N.N."/>
            <person name="Kyrpides N.C."/>
            <person name="Shapiro N."/>
            <person name="Eloe-Fadrosh E.A."/>
            <person name="Pietrasiak N."/>
        </authorList>
    </citation>
    <scope>NUCLEOTIDE SEQUENCE</scope>
    <source>
        <strain evidence="3">CPER-KK1</strain>
    </source>
</reference>
<protein>
    <submittedName>
        <fullName evidence="3">Uncharacterized protein</fullName>
    </submittedName>
</protein>
<gene>
    <name evidence="3" type="ORF">KME25_27145</name>
</gene>
<organism evidence="3 4">
    <name type="scientific">Symplocastrum torsivum CPER-KK1</name>
    <dbReference type="NCBI Taxonomy" id="450513"/>
    <lineage>
        <taxon>Bacteria</taxon>
        <taxon>Bacillati</taxon>
        <taxon>Cyanobacteriota</taxon>
        <taxon>Cyanophyceae</taxon>
        <taxon>Oscillatoriophycideae</taxon>
        <taxon>Oscillatoriales</taxon>
        <taxon>Microcoleaceae</taxon>
        <taxon>Symplocastrum</taxon>
    </lineage>
</organism>
<sequence length="154" mass="17418">MRSNLAIFIGTLLLFIAIVAAAIWGYILSLLFRGFLTINPQTVLGTLILFITVVLLICVLYFLIKRQRTLALRRVTPLQPPPTTLQPLLLPRDTASQSSLSSPSPELQNQLYSMLGGDRERAERLVNQAKNKHPGMSEDWYWEKAIADLGRDRR</sequence>
<feature type="region of interest" description="Disordered" evidence="1">
    <location>
        <begin position="79"/>
        <end position="107"/>
    </location>
</feature>
<keyword evidence="2" id="KW-0812">Transmembrane</keyword>
<keyword evidence="2" id="KW-0472">Membrane</keyword>